<dbReference type="RefSeq" id="XP_038790728.1">
    <property type="nucleotide sequence ID" value="XM_038927436.1"/>
</dbReference>
<proteinExistence type="predicted"/>
<organism evidence="1 2">
    <name type="scientific">Alternaria burnsii</name>
    <dbReference type="NCBI Taxonomy" id="1187904"/>
    <lineage>
        <taxon>Eukaryota</taxon>
        <taxon>Fungi</taxon>
        <taxon>Dikarya</taxon>
        <taxon>Ascomycota</taxon>
        <taxon>Pezizomycotina</taxon>
        <taxon>Dothideomycetes</taxon>
        <taxon>Pleosporomycetidae</taxon>
        <taxon>Pleosporales</taxon>
        <taxon>Pleosporineae</taxon>
        <taxon>Pleosporaceae</taxon>
        <taxon>Alternaria</taxon>
        <taxon>Alternaria sect. Alternaria</taxon>
    </lineage>
</organism>
<dbReference type="AlphaFoldDB" id="A0A8H7BC62"/>
<name>A0A8H7BC62_9PLEO</name>
<gene>
    <name evidence="1" type="ORF">GT037_002389</name>
</gene>
<reference evidence="1" key="2">
    <citation type="submission" date="2020-08" db="EMBL/GenBank/DDBJ databases">
        <title>Draft Genome Sequence of Cumin Blight Pathogen Alternaria burnsii.</title>
        <authorList>
            <person name="Feng Z."/>
        </authorList>
    </citation>
    <scope>NUCLEOTIDE SEQUENCE</scope>
    <source>
        <strain evidence="1">CBS107.38</strain>
    </source>
</reference>
<comment type="caution">
    <text evidence="1">The sequence shown here is derived from an EMBL/GenBank/DDBJ whole genome shotgun (WGS) entry which is preliminary data.</text>
</comment>
<protein>
    <submittedName>
        <fullName evidence="1">Uncharacterized protein</fullName>
    </submittedName>
</protein>
<dbReference type="GeneID" id="62200614"/>
<accession>A0A8H7BC62</accession>
<keyword evidence="2" id="KW-1185">Reference proteome</keyword>
<evidence type="ECO:0000313" key="2">
    <source>
        <dbReference type="Proteomes" id="UP000596902"/>
    </source>
</evidence>
<dbReference type="EMBL" id="JAAABM010000002">
    <property type="protein sequence ID" value="KAF7680738.1"/>
    <property type="molecule type" value="Genomic_DNA"/>
</dbReference>
<dbReference type="Proteomes" id="UP000596902">
    <property type="component" value="Unassembled WGS sequence"/>
</dbReference>
<evidence type="ECO:0000313" key="1">
    <source>
        <dbReference type="EMBL" id="KAF7680738.1"/>
    </source>
</evidence>
<reference evidence="1" key="1">
    <citation type="submission" date="2020-01" db="EMBL/GenBank/DDBJ databases">
        <authorList>
            <person name="Feng Z.H.Z."/>
        </authorList>
    </citation>
    <scope>NUCLEOTIDE SEQUENCE</scope>
    <source>
        <strain evidence="1">CBS107.38</strain>
    </source>
</reference>
<sequence>MVAEKSDQGRSAGSALAEPIYEAIPPSLVSSKAAVTPTMLELLTQQSGFRQ</sequence>